<dbReference type="OrthoDB" id="7614792at2"/>
<evidence type="ECO:0000313" key="2">
    <source>
        <dbReference type="EMBL" id="QDZ08776.1"/>
    </source>
</evidence>
<evidence type="ECO:0000313" key="3">
    <source>
        <dbReference type="Proteomes" id="UP000315673"/>
    </source>
</evidence>
<sequence>MESNPLVLTDPNLLAEFVRESEFKSFFEKRFASPPDIAALLFRDGALIDSFKGTQFSVGGLWEKVKGLIGGSHHYAVMLADLKPFQIQFAVKGMSKDNVEIAGTCTMELQLNPDKPSNILGLMSGVSRNEKDASSKDGELPGRKALSRFDVLSRIEPQFQDRVFEAILNRHNADEIRGNRGLQDQIQADMMTEAERICGDIGVMVKNASITWAMNAVEREQLERAEIERQQSALDYQLELMKREVARQSESTSVQIKANVDATKLEQASEDDLANMVLNSEVQFIDAREGAARRQEAEALQHEIRMLRDERAGKFENDIAEASHVIDLTDVKKRLVGVEQEIDTLERQHGIEMRRLESEFGRSERRAEGQTDRDERGLEGDFERREGRATGEYNRSEGAATGDFNRSERSQDATTDLGIDKDRDAFEQDKAKGWADQAFENLKRTGMLNEDLSDRQADRGIKVNRATTDDSIATMDAEARSRVAQLGAAAGMTPDQISALTASYSGDAAAARIAEVQARAAGGEKMAEVVAKMSADRTADLQASREHELNILKTGMTGATGVAYGAGGGDRTSKADGTPEAEDETVECPSCGKSLSSKARFCTGCGHQMRT</sequence>
<reference evidence="2 3" key="1">
    <citation type="submission" date="2019-07" db="EMBL/GenBank/DDBJ databases">
        <title>Full genome sequence of Sphingomonas sp. 4R-6-7(HKS19).</title>
        <authorList>
            <person name="Im W.-T."/>
        </authorList>
    </citation>
    <scope>NUCLEOTIDE SEQUENCE [LARGE SCALE GENOMIC DNA]</scope>
    <source>
        <strain evidence="2 3">HKS19</strain>
    </source>
</reference>
<name>A0A5B8LL33_9SPHN</name>
<dbReference type="RefSeq" id="WP_146573652.1">
    <property type="nucleotide sequence ID" value="NZ_CP042306.1"/>
</dbReference>
<feature type="region of interest" description="Disordered" evidence="1">
    <location>
        <begin position="356"/>
        <end position="422"/>
    </location>
</feature>
<organism evidence="2 3">
    <name type="scientific">Sphingomonas panacisoli</name>
    <dbReference type="NCBI Taxonomy" id="1813879"/>
    <lineage>
        <taxon>Bacteria</taxon>
        <taxon>Pseudomonadati</taxon>
        <taxon>Pseudomonadota</taxon>
        <taxon>Alphaproteobacteria</taxon>
        <taxon>Sphingomonadales</taxon>
        <taxon>Sphingomonadaceae</taxon>
        <taxon>Sphingomonas</taxon>
    </lineage>
</organism>
<dbReference type="EMBL" id="CP042306">
    <property type="protein sequence ID" value="QDZ08776.1"/>
    <property type="molecule type" value="Genomic_DNA"/>
</dbReference>
<accession>A0A5B8LL33</accession>
<gene>
    <name evidence="2" type="ORF">FPZ24_15955</name>
</gene>
<feature type="compositionally biased region" description="Basic and acidic residues" evidence="1">
    <location>
        <begin position="356"/>
        <end position="389"/>
    </location>
</feature>
<dbReference type="KEGG" id="spai:FPZ24_15955"/>
<evidence type="ECO:0000256" key="1">
    <source>
        <dbReference type="SAM" id="MobiDB-lite"/>
    </source>
</evidence>
<feature type="region of interest" description="Disordered" evidence="1">
    <location>
        <begin position="564"/>
        <end position="592"/>
    </location>
</feature>
<proteinExistence type="predicted"/>
<keyword evidence="3" id="KW-1185">Reference proteome</keyword>
<dbReference type="AlphaFoldDB" id="A0A5B8LL33"/>
<dbReference type="Proteomes" id="UP000315673">
    <property type="component" value="Chromosome"/>
</dbReference>
<protein>
    <submittedName>
        <fullName evidence="2">Zinc-ribbon domain-containing protein</fullName>
    </submittedName>
</protein>